<evidence type="ECO:0000313" key="10">
    <source>
        <dbReference type="EMBL" id="ORX36468.1"/>
    </source>
</evidence>
<evidence type="ECO:0000313" key="11">
    <source>
        <dbReference type="Proteomes" id="UP000193218"/>
    </source>
</evidence>
<evidence type="ECO:0000256" key="3">
    <source>
        <dbReference type="ARBA" id="ARBA00022723"/>
    </source>
</evidence>
<evidence type="ECO:0000259" key="9">
    <source>
        <dbReference type="PROSITE" id="PS51873"/>
    </source>
</evidence>
<keyword evidence="2" id="KW-0808">Transferase</keyword>
<dbReference type="Proteomes" id="UP000193218">
    <property type="component" value="Unassembled WGS sequence"/>
</dbReference>
<dbReference type="InterPro" id="IPR047544">
    <property type="entry name" value="RING-HC_RBR_RNF216"/>
</dbReference>
<dbReference type="CDD" id="cd20339">
    <property type="entry name" value="BRcat_RBR_RNF216"/>
    <property type="match status" value="1"/>
</dbReference>
<dbReference type="InterPro" id="IPR013083">
    <property type="entry name" value="Znf_RING/FYVE/PHD"/>
</dbReference>
<comment type="caution">
    <text evidence="10">The sequence shown here is derived from an EMBL/GenBank/DDBJ whole genome shotgun (WGS) entry which is preliminary data.</text>
</comment>
<accession>A0A1Y1UEL4</accession>
<dbReference type="Gene3D" id="1.20.120.1750">
    <property type="match status" value="1"/>
</dbReference>
<evidence type="ECO:0000256" key="6">
    <source>
        <dbReference type="ARBA" id="ARBA00022786"/>
    </source>
</evidence>
<dbReference type="CDD" id="cd20353">
    <property type="entry name" value="Rcat_RBR_RNF216"/>
    <property type="match status" value="1"/>
</dbReference>
<feature type="domain" description="RING-type" evidence="9">
    <location>
        <begin position="377"/>
        <end position="594"/>
    </location>
</feature>
<keyword evidence="6" id="KW-0833">Ubl conjugation pathway</keyword>
<evidence type="ECO:0000256" key="7">
    <source>
        <dbReference type="ARBA" id="ARBA00022833"/>
    </source>
</evidence>
<organism evidence="10 11">
    <name type="scientific">Kockovaella imperatae</name>
    <dbReference type="NCBI Taxonomy" id="4999"/>
    <lineage>
        <taxon>Eukaryota</taxon>
        <taxon>Fungi</taxon>
        <taxon>Dikarya</taxon>
        <taxon>Basidiomycota</taxon>
        <taxon>Agaricomycotina</taxon>
        <taxon>Tremellomycetes</taxon>
        <taxon>Tremellales</taxon>
        <taxon>Cuniculitremaceae</taxon>
        <taxon>Kockovaella</taxon>
    </lineage>
</organism>
<dbReference type="RefSeq" id="XP_021870569.1">
    <property type="nucleotide sequence ID" value="XM_022018378.1"/>
</dbReference>
<dbReference type="AlphaFoldDB" id="A0A1Y1UEL4"/>
<feature type="compositionally biased region" description="Acidic residues" evidence="8">
    <location>
        <begin position="71"/>
        <end position="81"/>
    </location>
</feature>
<dbReference type="OrthoDB" id="10009520at2759"/>
<dbReference type="Gene3D" id="3.30.40.10">
    <property type="entry name" value="Zinc/RING finger domain, C3HC4 (zinc finger)"/>
    <property type="match status" value="1"/>
</dbReference>
<sequence length="750" mass="82528">MLAKTLSAPGLPAASSSRGPVKLPSWRTSALDGPSSPKPSLSRPGSWIGEAFELSSQPSGSYHSRTNEHEQDADDDDEIQFLEEAPAHLKRTTNKDNPIPIDDSDDEGDKKNSKTRAVETLSQSKRKRQPVSAAPMLDEDGWEIPNFPEDSPIPSDEAGPSTKRPRFEPLDPQEALLQLLKVIPDVDEAAALFHLTDLINTGRTHDCVQRTAAILLELEGGYPKAKKEKGKGKAVEESPELYRDQDYRRAERLGCGYFQLSERELVGSFAQIPVNHIRSTFKTQGQLLVPTYTALQGQMKLKEPPFVPLKRPRASYSNDLDLAPDHCMDNSNQTYAGAAEFYKERTCLFEIIARDKAQDLAAEMAKTAHDTALANGEGIECGCCFGEEVWDNMFQCDEGHLFCRDCAKMHAETKLGEQKTVIDCMDGSGCKALFPDSELKRLLPVKLLELYHRLKQAAELAQASIDGLESCPGCDYAAIIENPQEKLFKCENEACMQISCRQCKRPDHIPRTCEELDNDQKLDKRHSVEEAMSEALIRKCPRCSKPFLKEYGCNKIHCTGCNTLSCYVCRQVIKGYDHFDQNPDVPGQARNGTKCLLHDPEEHQKDAQTVLAARDLAQKNVKEAAKAQGLDLDDADLHVDAPGHPYLLYGVAQYNPPAHHYGIQPRHQPGAIGVVGAAGRPEADLAARFADNDQLLAGPARQLVDGRQHEALGAQPGLIPAVRAGLAHYPAPVGPRPAPNALGGALGPYW</sequence>
<dbReference type="InterPro" id="IPR051628">
    <property type="entry name" value="LUBAC_E3_Ligases"/>
</dbReference>
<evidence type="ECO:0000256" key="2">
    <source>
        <dbReference type="ARBA" id="ARBA00022679"/>
    </source>
</evidence>
<dbReference type="SMART" id="SM00647">
    <property type="entry name" value="IBR"/>
    <property type="match status" value="2"/>
</dbReference>
<evidence type="ECO:0000256" key="4">
    <source>
        <dbReference type="ARBA" id="ARBA00022737"/>
    </source>
</evidence>
<feature type="compositionally biased region" description="Low complexity" evidence="8">
    <location>
        <begin position="1"/>
        <end position="20"/>
    </location>
</feature>
<dbReference type="GeneID" id="33560187"/>
<gene>
    <name evidence="10" type="ORF">BD324DRAFT_651707</name>
</gene>
<feature type="compositionally biased region" description="Polar residues" evidence="8">
    <location>
        <begin position="54"/>
        <end position="64"/>
    </location>
</feature>
<keyword evidence="3" id="KW-0479">Metal-binding</keyword>
<feature type="region of interest" description="Disordered" evidence="8">
    <location>
        <begin position="1"/>
        <end position="168"/>
    </location>
</feature>
<keyword evidence="4" id="KW-0677">Repeat</keyword>
<dbReference type="SUPFAM" id="SSF57850">
    <property type="entry name" value="RING/U-box"/>
    <property type="match status" value="2"/>
</dbReference>
<dbReference type="CDD" id="cd16630">
    <property type="entry name" value="RING-HC_RBR_RNF216"/>
    <property type="match status" value="1"/>
</dbReference>
<dbReference type="InterPro" id="IPR002867">
    <property type="entry name" value="IBR_dom"/>
</dbReference>
<name>A0A1Y1UEL4_9TREE</name>
<dbReference type="PROSITE" id="PS51873">
    <property type="entry name" value="TRIAD"/>
    <property type="match status" value="1"/>
</dbReference>
<dbReference type="STRING" id="4999.A0A1Y1UEL4"/>
<keyword evidence="11" id="KW-1185">Reference proteome</keyword>
<dbReference type="PANTHER" id="PTHR22770">
    <property type="entry name" value="UBIQUITIN CONJUGATING ENZYME 7 INTERACTING PROTEIN-RELATED"/>
    <property type="match status" value="1"/>
</dbReference>
<dbReference type="InterPro" id="IPR047546">
    <property type="entry name" value="Rcat_RBR_RNF216"/>
</dbReference>
<comment type="pathway">
    <text evidence="1">Protein modification; protein ubiquitination.</text>
</comment>
<dbReference type="GO" id="GO:0008270">
    <property type="term" value="F:zinc ion binding"/>
    <property type="evidence" value="ECO:0007669"/>
    <property type="project" value="UniProtKB-KW"/>
</dbReference>
<dbReference type="EMBL" id="NBSH01000008">
    <property type="protein sequence ID" value="ORX36468.1"/>
    <property type="molecule type" value="Genomic_DNA"/>
</dbReference>
<dbReference type="InParanoid" id="A0A1Y1UEL4"/>
<dbReference type="Pfam" id="PF26200">
    <property type="entry name" value="Rcat_RNF216"/>
    <property type="match status" value="1"/>
</dbReference>
<dbReference type="InterPro" id="IPR047545">
    <property type="entry name" value="BRcat_RBR_RNF216"/>
</dbReference>
<dbReference type="InterPro" id="IPR044066">
    <property type="entry name" value="TRIAD_supradom"/>
</dbReference>
<dbReference type="GO" id="GO:0016740">
    <property type="term" value="F:transferase activity"/>
    <property type="evidence" value="ECO:0007669"/>
    <property type="project" value="UniProtKB-KW"/>
</dbReference>
<protein>
    <recommendedName>
        <fullName evidence="9">RING-type domain-containing protein</fullName>
    </recommendedName>
</protein>
<keyword evidence="7" id="KW-0862">Zinc</keyword>
<dbReference type="PANTHER" id="PTHR22770:SF47">
    <property type="entry name" value="E3 UBIQUITIN-PROTEIN LIGASE RNF216"/>
    <property type="match status" value="1"/>
</dbReference>
<proteinExistence type="predicted"/>
<keyword evidence="5" id="KW-0863">Zinc-finger</keyword>
<evidence type="ECO:0000256" key="8">
    <source>
        <dbReference type="SAM" id="MobiDB-lite"/>
    </source>
</evidence>
<reference evidence="10 11" key="1">
    <citation type="submission" date="2017-03" db="EMBL/GenBank/DDBJ databases">
        <title>Widespread Adenine N6-methylation of Active Genes in Fungi.</title>
        <authorList>
            <consortium name="DOE Joint Genome Institute"/>
            <person name="Mondo S.J."/>
            <person name="Dannebaum R.O."/>
            <person name="Kuo R.C."/>
            <person name="Louie K.B."/>
            <person name="Bewick A.J."/>
            <person name="Labutti K."/>
            <person name="Haridas S."/>
            <person name="Kuo A."/>
            <person name="Salamov A."/>
            <person name="Ahrendt S.R."/>
            <person name="Lau R."/>
            <person name="Bowen B.P."/>
            <person name="Lipzen A."/>
            <person name="Sullivan W."/>
            <person name="Andreopoulos W.B."/>
            <person name="Clum A."/>
            <person name="Lindquist E."/>
            <person name="Daum C."/>
            <person name="Northen T.R."/>
            <person name="Ramamoorthy G."/>
            <person name="Schmitz R.J."/>
            <person name="Gryganskyi A."/>
            <person name="Culley D."/>
            <person name="Magnuson J."/>
            <person name="James T.Y."/>
            <person name="O'Malley M.A."/>
            <person name="Stajich J.E."/>
            <person name="Spatafora J.W."/>
            <person name="Visel A."/>
            <person name="Grigoriev I.V."/>
        </authorList>
    </citation>
    <scope>NUCLEOTIDE SEQUENCE [LARGE SCALE GENOMIC DNA]</scope>
    <source>
        <strain evidence="10 11">NRRL Y-17943</strain>
    </source>
</reference>
<evidence type="ECO:0000256" key="5">
    <source>
        <dbReference type="ARBA" id="ARBA00022771"/>
    </source>
</evidence>
<evidence type="ECO:0000256" key="1">
    <source>
        <dbReference type="ARBA" id="ARBA00004906"/>
    </source>
</evidence>